<feature type="transmembrane region" description="Helical" evidence="6">
    <location>
        <begin position="156"/>
        <end position="177"/>
    </location>
</feature>
<gene>
    <name evidence="7" type="ORF">BJ994_000790</name>
</gene>
<evidence type="ECO:0000256" key="3">
    <source>
        <dbReference type="ARBA" id="ARBA00022692"/>
    </source>
</evidence>
<comment type="subcellular location">
    <subcellularLocation>
        <location evidence="1">Cell membrane</location>
        <topology evidence="1">Multi-pass membrane protein</topology>
    </subcellularLocation>
</comment>
<keyword evidence="2" id="KW-1003">Cell membrane</keyword>
<protein>
    <submittedName>
        <fullName evidence="7">Branched-chain amino acid transport system permease protein</fullName>
    </submittedName>
</protein>
<feature type="transmembrane region" description="Helical" evidence="6">
    <location>
        <begin position="6"/>
        <end position="31"/>
    </location>
</feature>
<dbReference type="EMBL" id="JAATJL010000001">
    <property type="protein sequence ID" value="NJC21714.1"/>
    <property type="molecule type" value="Genomic_DNA"/>
</dbReference>
<dbReference type="RefSeq" id="WP_167991688.1">
    <property type="nucleotide sequence ID" value="NZ_JAATJL010000001.1"/>
</dbReference>
<feature type="transmembrane region" description="Helical" evidence="6">
    <location>
        <begin position="296"/>
        <end position="312"/>
    </location>
</feature>
<keyword evidence="5 6" id="KW-0472">Membrane</keyword>
<evidence type="ECO:0000256" key="5">
    <source>
        <dbReference type="ARBA" id="ARBA00023136"/>
    </source>
</evidence>
<feature type="transmembrane region" description="Helical" evidence="6">
    <location>
        <begin position="63"/>
        <end position="85"/>
    </location>
</feature>
<keyword evidence="4 6" id="KW-1133">Transmembrane helix</keyword>
<organism evidence="7 8">
    <name type="scientific">Arthrobacter pigmenti</name>
    <dbReference type="NCBI Taxonomy" id="271432"/>
    <lineage>
        <taxon>Bacteria</taxon>
        <taxon>Bacillati</taxon>
        <taxon>Actinomycetota</taxon>
        <taxon>Actinomycetes</taxon>
        <taxon>Micrococcales</taxon>
        <taxon>Micrococcaceae</taxon>
        <taxon>Arthrobacter</taxon>
    </lineage>
</organism>
<evidence type="ECO:0000313" key="8">
    <source>
        <dbReference type="Proteomes" id="UP000547458"/>
    </source>
</evidence>
<evidence type="ECO:0000256" key="6">
    <source>
        <dbReference type="SAM" id="Phobius"/>
    </source>
</evidence>
<evidence type="ECO:0000313" key="7">
    <source>
        <dbReference type="EMBL" id="NJC21714.1"/>
    </source>
</evidence>
<dbReference type="InterPro" id="IPR043428">
    <property type="entry name" value="LivM-like"/>
</dbReference>
<accession>A0A846RN26</accession>
<dbReference type="Proteomes" id="UP000547458">
    <property type="component" value="Unassembled WGS sequence"/>
</dbReference>
<comment type="caution">
    <text evidence="7">The sequence shown here is derived from an EMBL/GenBank/DDBJ whole genome shotgun (WGS) entry which is preliminary data.</text>
</comment>
<feature type="transmembrane region" description="Helical" evidence="6">
    <location>
        <begin position="268"/>
        <end position="290"/>
    </location>
</feature>
<dbReference type="CDD" id="cd06581">
    <property type="entry name" value="TM_PBP1_LivM_like"/>
    <property type="match status" value="1"/>
</dbReference>
<keyword evidence="8" id="KW-1185">Reference proteome</keyword>
<name>A0A846RN26_9MICC</name>
<dbReference type="Pfam" id="PF02653">
    <property type="entry name" value="BPD_transp_2"/>
    <property type="match status" value="1"/>
</dbReference>
<dbReference type="PANTHER" id="PTHR30482:SF10">
    <property type="entry name" value="HIGH-AFFINITY BRANCHED-CHAIN AMINO ACID TRANSPORT PROTEIN BRAE"/>
    <property type="match status" value="1"/>
</dbReference>
<proteinExistence type="predicted"/>
<evidence type="ECO:0000256" key="2">
    <source>
        <dbReference type="ARBA" id="ARBA00022475"/>
    </source>
</evidence>
<feature type="transmembrane region" description="Helical" evidence="6">
    <location>
        <begin position="242"/>
        <end position="261"/>
    </location>
</feature>
<dbReference type="PANTHER" id="PTHR30482">
    <property type="entry name" value="HIGH-AFFINITY BRANCHED-CHAIN AMINO ACID TRANSPORT SYSTEM PERMEASE"/>
    <property type="match status" value="1"/>
</dbReference>
<reference evidence="7 8" key="1">
    <citation type="submission" date="2020-03" db="EMBL/GenBank/DDBJ databases">
        <title>Sequencing the genomes of 1000 actinobacteria strains.</title>
        <authorList>
            <person name="Klenk H.-P."/>
        </authorList>
    </citation>
    <scope>NUCLEOTIDE SEQUENCE [LARGE SCALE GENOMIC DNA]</scope>
    <source>
        <strain evidence="7 8">DSM 16403</strain>
    </source>
</reference>
<evidence type="ECO:0000256" key="1">
    <source>
        <dbReference type="ARBA" id="ARBA00004651"/>
    </source>
</evidence>
<dbReference type="GO" id="GO:0005886">
    <property type="term" value="C:plasma membrane"/>
    <property type="evidence" value="ECO:0007669"/>
    <property type="project" value="UniProtKB-SubCell"/>
</dbReference>
<keyword evidence="3 6" id="KW-0812">Transmembrane</keyword>
<dbReference type="GO" id="GO:0015658">
    <property type="term" value="F:branched-chain amino acid transmembrane transporter activity"/>
    <property type="evidence" value="ECO:0007669"/>
    <property type="project" value="InterPro"/>
</dbReference>
<feature type="transmembrane region" description="Helical" evidence="6">
    <location>
        <begin position="209"/>
        <end position="230"/>
    </location>
</feature>
<sequence length="327" mass="34691">MDFANIFSLAFGEMISPTTAAYALAALGLAVHFGYTGLLNFGQAGFMAMGAYGYAISTLTFNAPLPVAVLVALLASVIFAVVLGIPTLRLRADYLAIVTIAAAEIVRYIVTTNGLTNVTGSANGLAGGFENGFFALNPFPDGNYNIGPVGMNEDGFFIRVVGWTIVALACVAVWLLMRSPWGRVLKGIREDENAVRSLGKNVYAYKMQALILGGLMGTVAGMIFTLPRGAVQPANYSTELTFFLYTVLLLGGMATVLGPVLGAMIFWVVLSLTQSLLFGAIEIGAITFLTNVQAGQLRYILVGVALMLLMIFRPQGVLGNKKELAFA</sequence>
<dbReference type="InterPro" id="IPR001851">
    <property type="entry name" value="ABC_transp_permease"/>
</dbReference>
<evidence type="ECO:0000256" key="4">
    <source>
        <dbReference type="ARBA" id="ARBA00022989"/>
    </source>
</evidence>
<dbReference type="AlphaFoldDB" id="A0A846RN26"/>